<proteinExistence type="predicted"/>
<dbReference type="EMBL" id="MZ398241">
    <property type="protein sequence ID" value="QYC96711.1"/>
    <property type="molecule type" value="Genomic_DNA"/>
</dbReference>
<reference evidence="1" key="1">
    <citation type="submission" date="2021-06" db="EMBL/GenBank/DDBJ databases">
        <authorList>
            <person name="Tian F."/>
            <person name="Li J."/>
            <person name="Li F."/>
            <person name="Tong Y."/>
        </authorList>
    </citation>
    <scope>NUCLEOTIDE SEQUENCE</scope>
</reference>
<organism evidence="1 2">
    <name type="scientific">Stenotrophomonas phage BUCT626</name>
    <dbReference type="NCBI Taxonomy" id="2860376"/>
    <lineage>
        <taxon>Viruses</taxon>
        <taxon>Duplodnaviria</taxon>
        <taxon>Heunggongvirae</taxon>
        <taxon>Uroviricota</taxon>
        <taxon>Caudoviricetes</taxon>
        <taxon>Beaumontvirinae</taxon>
        <taxon>Bixiavirus</taxon>
        <taxon>Bixiavirus BUCT626</taxon>
    </lineage>
</organism>
<keyword evidence="2" id="KW-1185">Reference proteome</keyword>
<protein>
    <submittedName>
        <fullName evidence="1">Terminase large subunit</fullName>
    </submittedName>
</protein>
<sequence length="537" mass="61158">MRHEPDVKVVWKPLPGSQTLFMSCPAHIMLLGGSRGGGKTESQLMRFRARVGQGYGRFWRGVIMDRAYKNLDDIVSKSLRLFPKFNDGAKFMSGKADYKWVWPTGEELLFRVGKTEEAYWEYHGQEFPFIGYNELTRWPNLDLFDKMMSCNRCSFRPEDYPVYINGRIMDTEGRKVYVEANHRHAREELLPKIPLEVVATTNPHGVGHSAVKKRFIDPVKPGQLLRRTVEVFNPQTQREEEVTKLQVYLFSSYRENKYLTPEYVAELETITDPNLRAAWLFGSWDIVSGGMFDGVWDEKVHIIPPFSIPPHWRITRSFDYGSSRPFSVGWWAISDGCDVLLPDGKLRSTVKGDLFRIGEWYGTNGKTNTGLQILATKIAEGIVERELAMNIQHRVVPGPADNSIWDMINGNSIAADLAKPVRVGGRTYNGVEWRRSDKSPGSRVQGWLAIRTRMENSKVKWGKLPGTDIEVPIPRTEPGIFAFNSCKYYKEQMGALPRDEKNLDDVDTDAEDHLADEVRYMVLSTKTGARGGTTSGM</sequence>
<dbReference type="Proteomes" id="UP000826964">
    <property type="component" value="Segment"/>
</dbReference>
<evidence type="ECO:0000313" key="2">
    <source>
        <dbReference type="Proteomes" id="UP000826964"/>
    </source>
</evidence>
<name>A0AC61NKJ7_9CAUD</name>
<evidence type="ECO:0000313" key="1">
    <source>
        <dbReference type="EMBL" id="QYC96711.1"/>
    </source>
</evidence>
<accession>A0AC61NKJ7</accession>